<reference evidence="2" key="1">
    <citation type="journal article" date="2017" name="Nat. Ecol. Evol.">
        <title>Genome expansion and lineage-specific genetic innovations in the forest pathogenic fungi Armillaria.</title>
        <authorList>
            <person name="Sipos G."/>
            <person name="Prasanna A.N."/>
            <person name="Walter M.C."/>
            <person name="O'Connor E."/>
            <person name="Balint B."/>
            <person name="Krizsan K."/>
            <person name="Kiss B."/>
            <person name="Hess J."/>
            <person name="Varga T."/>
            <person name="Slot J."/>
            <person name="Riley R."/>
            <person name="Boka B."/>
            <person name="Rigling D."/>
            <person name="Barry K."/>
            <person name="Lee J."/>
            <person name="Mihaltcheva S."/>
            <person name="LaButti K."/>
            <person name="Lipzen A."/>
            <person name="Waldron R."/>
            <person name="Moloney N.M."/>
            <person name="Sperisen C."/>
            <person name="Kredics L."/>
            <person name="Vagvoelgyi C."/>
            <person name="Patrignani A."/>
            <person name="Fitzpatrick D."/>
            <person name="Nagy I."/>
            <person name="Doyle S."/>
            <person name="Anderson J.B."/>
            <person name="Grigoriev I.V."/>
            <person name="Gueldener U."/>
            <person name="Muensterkoetter M."/>
            <person name="Nagy L.G."/>
        </authorList>
    </citation>
    <scope>NUCLEOTIDE SEQUENCE [LARGE SCALE GENOMIC DNA]</scope>
    <source>
        <strain evidence="2">C18/9</strain>
    </source>
</reference>
<dbReference type="AlphaFoldDB" id="A0A284RXU3"/>
<sequence>MASRRVTYEAPAAINISCVDLAISKLQLPPSLPDLVLLAVSGYIDTDERAHQLGGANPFRYPAKFEAEMPQSLIDMLSAHGVAYE</sequence>
<evidence type="ECO:0000313" key="1">
    <source>
        <dbReference type="EMBL" id="SJL13577.1"/>
    </source>
</evidence>
<keyword evidence="2" id="KW-1185">Reference proteome</keyword>
<gene>
    <name evidence="1" type="ORF">ARMOST_17022</name>
</gene>
<name>A0A284RXU3_ARMOS</name>
<protein>
    <submittedName>
        <fullName evidence="1">Uncharacterized protein</fullName>
    </submittedName>
</protein>
<proteinExistence type="predicted"/>
<dbReference type="Proteomes" id="UP000219338">
    <property type="component" value="Unassembled WGS sequence"/>
</dbReference>
<evidence type="ECO:0000313" key="2">
    <source>
        <dbReference type="Proteomes" id="UP000219338"/>
    </source>
</evidence>
<dbReference type="EMBL" id="FUEG01000020">
    <property type="protein sequence ID" value="SJL13577.1"/>
    <property type="molecule type" value="Genomic_DNA"/>
</dbReference>
<organism evidence="1 2">
    <name type="scientific">Armillaria ostoyae</name>
    <name type="common">Armillaria root rot fungus</name>
    <dbReference type="NCBI Taxonomy" id="47428"/>
    <lineage>
        <taxon>Eukaryota</taxon>
        <taxon>Fungi</taxon>
        <taxon>Dikarya</taxon>
        <taxon>Basidiomycota</taxon>
        <taxon>Agaricomycotina</taxon>
        <taxon>Agaricomycetes</taxon>
        <taxon>Agaricomycetidae</taxon>
        <taxon>Agaricales</taxon>
        <taxon>Marasmiineae</taxon>
        <taxon>Physalacriaceae</taxon>
        <taxon>Armillaria</taxon>
    </lineage>
</organism>
<accession>A0A284RXU3</accession>